<dbReference type="Pfam" id="PF08447">
    <property type="entry name" value="PAS_3"/>
    <property type="match status" value="1"/>
</dbReference>
<dbReference type="Gene3D" id="3.30.565.10">
    <property type="entry name" value="Histidine kinase-like ATPase, C-terminal domain"/>
    <property type="match status" value="1"/>
</dbReference>
<accession>A0ABU9VTV2</accession>
<reference evidence="11 12" key="1">
    <citation type="submission" date="2024-04" db="EMBL/GenBank/DDBJ databases">
        <title>Genome sequencing and metabolic network reconstruction of aminoacids and betaine degradation by Anoxynatronum sibiricum.</title>
        <authorList>
            <person name="Detkova E.N."/>
            <person name="Boltjanskaja Y.V."/>
            <person name="Mardanov A.V."/>
            <person name="Kevbrin V."/>
        </authorList>
    </citation>
    <scope>NUCLEOTIDE SEQUENCE [LARGE SCALE GENOMIC DNA]</scope>
    <source>
        <strain evidence="11 12">Z-7981</strain>
    </source>
</reference>
<gene>
    <name evidence="11" type="ORF">AAIG11_08035</name>
</gene>
<dbReference type="Gene3D" id="3.30.450.20">
    <property type="entry name" value="PAS domain"/>
    <property type="match status" value="2"/>
</dbReference>
<protein>
    <recommendedName>
        <fullName evidence="2">histidine kinase</fullName>
        <ecNumber evidence="2">2.7.13.3</ecNumber>
    </recommendedName>
</protein>
<dbReference type="Proteomes" id="UP001407405">
    <property type="component" value="Unassembled WGS sequence"/>
</dbReference>
<dbReference type="EMBL" id="JBCITM010000006">
    <property type="protein sequence ID" value="MEN1760418.1"/>
    <property type="molecule type" value="Genomic_DNA"/>
</dbReference>
<feature type="domain" description="PAC" evidence="10">
    <location>
        <begin position="279"/>
        <end position="332"/>
    </location>
</feature>
<dbReference type="InterPro" id="IPR013655">
    <property type="entry name" value="PAS_fold_3"/>
</dbReference>
<dbReference type="InterPro" id="IPR036890">
    <property type="entry name" value="HATPase_C_sf"/>
</dbReference>
<dbReference type="Gene3D" id="1.10.287.130">
    <property type="match status" value="1"/>
</dbReference>
<dbReference type="RefSeq" id="WP_343185738.1">
    <property type="nucleotide sequence ID" value="NZ_JBCITM010000006.1"/>
</dbReference>
<dbReference type="PROSITE" id="PS50112">
    <property type="entry name" value="PAS"/>
    <property type="match status" value="2"/>
</dbReference>
<name>A0ABU9VTV2_9CLOT</name>
<dbReference type="Pfam" id="PF13426">
    <property type="entry name" value="PAS_9"/>
    <property type="match status" value="1"/>
</dbReference>
<dbReference type="CDD" id="cd16922">
    <property type="entry name" value="HATPase_EvgS-ArcB-TorS-like"/>
    <property type="match status" value="1"/>
</dbReference>
<proteinExistence type="predicted"/>
<dbReference type="PANTHER" id="PTHR43047">
    <property type="entry name" value="TWO-COMPONENT HISTIDINE PROTEIN KINASE"/>
    <property type="match status" value="1"/>
</dbReference>
<dbReference type="PROSITE" id="PS50109">
    <property type="entry name" value="HIS_KIN"/>
    <property type="match status" value="1"/>
</dbReference>
<dbReference type="PRINTS" id="PR00344">
    <property type="entry name" value="BCTRLSENSOR"/>
</dbReference>
<dbReference type="InterPro" id="IPR004358">
    <property type="entry name" value="Sig_transdc_His_kin-like_C"/>
</dbReference>
<evidence type="ECO:0000256" key="4">
    <source>
        <dbReference type="ARBA" id="ARBA00022679"/>
    </source>
</evidence>
<dbReference type="InterPro" id="IPR003661">
    <property type="entry name" value="HisK_dim/P_dom"/>
</dbReference>
<evidence type="ECO:0000256" key="2">
    <source>
        <dbReference type="ARBA" id="ARBA00012438"/>
    </source>
</evidence>
<dbReference type="InterPro" id="IPR035965">
    <property type="entry name" value="PAS-like_dom_sf"/>
</dbReference>
<feature type="coiled-coil region" evidence="7">
    <location>
        <begin position="443"/>
        <end position="477"/>
    </location>
</feature>
<dbReference type="Pfam" id="PF00512">
    <property type="entry name" value="HisKA"/>
    <property type="match status" value="1"/>
</dbReference>
<dbReference type="InterPro" id="IPR000700">
    <property type="entry name" value="PAS-assoc_C"/>
</dbReference>
<keyword evidence="7" id="KW-0175">Coiled coil</keyword>
<keyword evidence="12" id="KW-1185">Reference proteome</keyword>
<sequence>MVKGNGNHSTDRQQFNDITQQHHEKEALKQMMVFNRQFMETNQAPDLNEIIAFMRAITGADYAFLNLLDESTMEVVTEAVAGPPEYLMKMSSLLGFQLVGKRWPYDQARRAAIETSNLTTFNSLQESMGNVFPATLVSLLEKTLHLGQVAVIKINKMDQIMGEFTLIMHKGKSLINQELADLFASQVGLFLDRSKNLQDLEDERNRLNEIIQATHVAIWEYNVQTGENDYNDRWAEMLGYSISELQPTDAQAWRHMIHPDDLKKAYSIFDEAAEKGSMFTVEFRMKHKAGHWVWVEDRGKVVSRTNDGKPLIMRGTRTDITERKEMELALEKNEQAYRAYVDKSPLGIFVTDHETRYLRANPAGCEMTGYTEEELKTMKVIDLLPPELGAAGKVGKGEEKDLGPVSGEYIGLRKNGERYWGSIHIARIDENQLVAFCEDITQRKQVEEKLQEFTQLLEQKNQQLEAALGQAKDANEAKSRYLSHMNHEMRTPLNGFIGFIQLLETTPLDEEQAEFLHNMQQAASNLLAIINNVLDYAKIEAGGIKLNKRVFCLEDEIQIAFAPLRSLAIQKHLRLEITLANNLPHQALADPDRLRQIILNLGGNAIKFTEKGEVHIAIHCEETAEHHHLKLVVEDTGPGMTQETLKKLFRPFYQADDGSVSQSKGTGLGLAITRELVELMGGEIKITSTPGVGTRVEVNVKLARTT</sequence>
<evidence type="ECO:0000259" key="10">
    <source>
        <dbReference type="PROSITE" id="PS50113"/>
    </source>
</evidence>
<dbReference type="SMART" id="SM00086">
    <property type="entry name" value="PAC"/>
    <property type="match status" value="2"/>
</dbReference>
<evidence type="ECO:0000256" key="1">
    <source>
        <dbReference type="ARBA" id="ARBA00000085"/>
    </source>
</evidence>
<organism evidence="11 12">
    <name type="scientific">Anoxynatronum sibiricum</name>
    <dbReference type="NCBI Taxonomy" id="210623"/>
    <lineage>
        <taxon>Bacteria</taxon>
        <taxon>Bacillati</taxon>
        <taxon>Bacillota</taxon>
        <taxon>Clostridia</taxon>
        <taxon>Eubacteriales</taxon>
        <taxon>Clostridiaceae</taxon>
        <taxon>Anoxynatronum</taxon>
    </lineage>
</organism>
<dbReference type="SUPFAM" id="SSF47384">
    <property type="entry name" value="Homodimeric domain of signal transducing histidine kinase"/>
    <property type="match status" value="1"/>
</dbReference>
<dbReference type="InterPro" id="IPR036097">
    <property type="entry name" value="HisK_dim/P_sf"/>
</dbReference>
<keyword evidence="3" id="KW-0597">Phosphoprotein</keyword>
<evidence type="ECO:0000313" key="12">
    <source>
        <dbReference type="Proteomes" id="UP001407405"/>
    </source>
</evidence>
<evidence type="ECO:0000313" key="11">
    <source>
        <dbReference type="EMBL" id="MEN1760418.1"/>
    </source>
</evidence>
<dbReference type="SMART" id="SM00388">
    <property type="entry name" value="HisKA"/>
    <property type="match status" value="1"/>
</dbReference>
<comment type="catalytic activity">
    <reaction evidence="1">
        <text>ATP + protein L-histidine = ADP + protein N-phospho-L-histidine.</text>
        <dbReference type="EC" id="2.7.13.3"/>
    </reaction>
</comment>
<evidence type="ECO:0000259" key="9">
    <source>
        <dbReference type="PROSITE" id="PS50112"/>
    </source>
</evidence>
<comment type="caution">
    <text evidence="11">The sequence shown here is derived from an EMBL/GenBank/DDBJ whole genome shotgun (WGS) entry which is preliminary data.</text>
</comment>
<dbReference type="Pfam" id="PF02518">
    <property type="entry name" value="HATPase_c"/>
    <property type="match status" value="1"/>
</dbReference>
<feature type="domain" description="PAS" evidence="9">
    <location>
        <begin position="333"/>
        <end position="387"/>
    </location>
</feature>
<dbReference type="InterPro" id="IPR003594">
    <property type="entry name" value="HATPase_dom"/>
</dbReference>
<dbReference type="SMART" id="SM00091">
    <property type="entry name" value="PAS"/>
    <property type="match status" value="2"/>
</dbReference>
<keyword evidence="4" id="KW-0808">Transferase</keyword>
<feature type="domain" description="PAS" evidence="9">
    <location>
        <begin position="203"/>
        <end position="276"/>
    </location>
</feature>
<keyword evidence="6" id="KW-0902">Two-component regulatory system</keyword>
<dbReference type="InterPro" id="IPR005467">
    <property type="entry name" value="His_kinase_dom"/>
</dbReference>
<keyword evidence="5" id="KW-0418">Kinase</keyword>
<dbReference type="CDD" id="cd00130">
    <property type="entry name" value="PAS"/>
    <property type="match status" value="2"/>
</dbReference>
<dbReference type="PANTHER" id="PTHR43047:SF64">
    <property type="entry name" value="HISTIDINE KINASE CONTAINING CHEY-HOMOLOGOUS RECEIVER DOMAIN AND PAS DOMAIN-RELATED"/>
    <property type="match status" value="1"/>
</dbReference>
<evidence type="ECO:0000256" key="3">
    <source>
        <dbReference type="ARBA" id="ARBA00022553"/>
    </source>
</evidence>
<evidence type="ECO:0000256" key="5">
    <source>
        <dbReference type="ARBA" id="ARBA00022777"/>
    </source>
</evidence>
<evidence type="ECO:0000256" key="7">
    <source>
        <dbReference type="SAM" id="Coils"/>
    </source>
</evidence>
<dbReference type="InterPro" id="IPR000014">
    <property type="entry name" value="PAS"/>
</dbReference>
<feature type="domain" description="Histidine kinase" evidence="8">
    <location>
        <begin position="484"/>
        <end position="704"/>
    </location>
</feature>
<dbReference type="EC" id="2.7.13.3" evidence="2"/>
<dbReference type="InterPro" id="IPR001610">
    <property type="entry name" value="PAC"/>
</dbReference>
<dbReference type="SUPFAM" id="SSF55785">
    <property type="entry name" value="PYP-like sensor domain (PAS domain)"/>
    <property type="match status" value="2"/>
</dbReference>
<dbReference type="SUPFAM" id="SSF55874">
    <property type="entry name" value="ATPase domain of HSP90 chaperone/DNA topoisomerase II/histidine kinase"/>
    <property type="match status" value="1"/>
</dbReference>
<dbReference type="PROSITE" id="PS50113">
    <property type="entry name" value="PAC"/>
    <property type="match status" value="1"/>
</dbReference>
<evidence type="ECO:0000256" key="6">
    <source>
        <dbReference type="ARBA" id="ARBA00023012"/>
    </source>
</evidence>
<evidence type="ECO:0000259" key="8">
    <source>
        <dbReference type="PROSITE" id="PS50109"/>
    </source>
</evidence>
<dbReference type="SMART" id="SM00387">
    <property type="entry name" value="HATPase_c"/>
    <property type="match status" value="1"/>
</dbReference>
<dbReference type="CDD" id="cd00082">
    <property type="entry name" value="HisKA"/>
    <property type="match status" value="1"/>
</dbReference>
<dbReference type="NCBIfam" id="TIGR00229">
    <property type="entry name" value="sensory_box"/>
    <property type="match status" value="2"/>
</dbReference>